<dbReference type="InterPro" id="IPR058792">
    <property type="entry name" value="Beta-barrel_RND_2"/>
</dbReference>
<dbReference type="OrthoDB" id="9813967at2"/>
<dbReference type="Gene3D" id="2.40.420.20">
    <property type="match status" value="1"/>
</dbReference>
<dbReference type="AlphaFoldDB" id="A0A4P6HQ36"/>
<keyword evidence="2" id="KW-0732">Signal</keyword>
<evidence type="ECO:0000259" key="5">
    <source>
        <dbReference type="Pfam" id="PF25954"/>
    </source>
</evidence>
<keyword evidence="7" id="KW-1185">Reference proteome</keyword>
<proteinExistence type="inferred from homology"/>
<sequence length="376" mass="40453">MFLGDTFALAKNVTRPCGTLLFLAALSLGLAGCHEATPPPPFRPVVNTMRITLDTETAKRTYSGVVVARHEVQESFRVGGRIEKRLVDVGDHVREGQVLATLDEKDLRLSVESAQAELRAALSNKDQTASDDKRYATLLAKHVVSQSEYDLKHLAADEARSRVERAESALKLAMSQLGYAKLLASTDGVVTKTSAEAGQVVPQGQSVVTVARKGALEVLVDIPERRLQDIKGTQADISLWANRDARFRAVLRETSPSADPATRTYAVRYSLPDADAAVRLGMTATLHLSEAAAVPTARIPVSALLNQGNGPGVWRVDVPTGQLTFVPVTVDHYTEGDAYVRSDKLANGDNIVTTGVHKLDKGLTVRLAGAATEDVR</sequence>
<evidence type="ECO:0000259" key="4">
    <source>
        <dbReference type="Pfam" id="PF25917"/>
    </source>
</evidence>
<feature type="signal peptide" evidence="2">
    <location>
        <begin position="1"/>
        <end position="36"/>
    </location>
</feature>
<dbReference type="PANTHER" id="PTHR30469:SF18">
    <property type="entry name" value="RESISTANCE-NODULATION-CELL DIVISION (RND) EFFLUX MEMBRANE FUSION PROTEIN-RELATED"/>
    <property type="match status" value="1"/>
</dbReference>
<feature type="domain" description="CusB-like beta-barrel" evidence="5">
    <location>
        <begin position="220"/>
        <end position="291"/>
    </location>
</feature>
<feature type="domain" description="Multidrug resistance protein MdtA-like barrel-sandwich hybrid" evidence="4">
    <location>
        <begin position="77"/>
        <end position="208"/>
    </location>
</feature>
<organism evidence="6 7">
    <name type="scientific">Solidesulfovibrio carbinolicus</name>
    <dbReference type="NCBI Taxonomy" id="296842"/>
    <lineage>
        <taxon>Bacteria</taxon>
        <taxon>Pseudomonadati</taxon>
        <taxon>Thermodesulfobacteriota</taxon>
        <taxon>Desulfovibrionia</taxon>
        <taxon>Desulfovibrionales</taxon>
        <taxon>Desulfovibrionaceae</taxon>
        <taxon>Solidesulfovibrio</taxon>
    </lineage>
</organism>
<dbReference type="SUPFAM" id="SSF111369">
    <property type="entry name" value="HlyD-like secretion proteins"/>
    <property type="match status" value="1"/>
</dbReference>
<dbReference type="Pfam" id="PF25954">
    <property type="entry name" value="Beta-barrel_RND_2"/>
    <property type="match status" value="1"/>
</dbReference>
<dbReference type="InterPro" id="IPR058625">
    <property type="entry name" value="MdtA-like_BSH"/>
</dbReference>
<evidence type="ECO:0000259" key="3">
    <source>
        <dbReference type="Pfam" id="PF25876"/>
    </source>
</evidence>
<dbReference type="InterPro" id="IPR006143">
    <property type="entry name" value="RND_pump_MFP"/>
</dbReference>
<feature type="domain" description="Multidrug resistance protein MdtA-like alpha-helical hairpin" evidence="3">
    <location>
        <begin position="112"/>
        <end position="180"/>
    </location>
</feature>
<comment type="similarity">
    <text evidence="1">Belongs to the membrane fusion protein (MFP) (TC 8.A.1) family.</text>
</comment>
<evidence type="ECO:0000256" key="2">
    <source>
        <dbReference type="SAM" id="SignalP"/>
    </source>
</evidence>
<dbReference type="Gene3D" id="1.10.287.470">
    <property type="entry name" value="Helix hairpin bin"/>
    <property type="match status" value="1"/>
</dbReference>
<protein>
    <submittedName>
        <fullName evidence="6">Efflux RND transporter periplasmic adaptor subunit</fullName>
    </submittedName>
</protein>
<reference evidence="6 7" key="1">
    <citation type="submission" date="2018-02" db="EMBL/GenBank/DDBJ databases">
        <title>Genome sequence of Desulfovibrio carbinolicus DSM 3852.</title>
        <authorList>
            <person name="Wilbanks E."/>
            <person name="Skennerton C.T."/>
            <person name="Orphan V.J."/>
        </authorList>
    </citation>
    <scope>NUCLEOTIDE SEQUENCE [LARGE SCALE GENOMIC DNA]</scope>
    <source>
        <strain evidence="6 7">DSM 3852</strain>
    </source>
</reference>
<gene>
    <name evidence="6" type="ORF">C3Y92_16865</name>
</gene>
<dbReference type="GO" id="GO:1990281">
    <property type="term" value="C:efflux pump complex"/>
    <property type="evidence" value="ECO:0007669"/>
    <property type="project" value="TreeGrafter"/>
</dbReference>
<dbReference type="Gene3D" id="2.40.30.170">
    <property type="match status" value="1"/>
</dbReference>
<dbReference type="Pfam" id="PF25917">
    <property type="entry name" value="BSH_RND"/>
    <property type="match status" value="1"/>
</dbReference>
<evidence type="ECO:0000313" key="6">
    <source>
        <dbReference type="EMBL" id="QAZ68814.1"/>
    </source>
</evidence>
<dbReference type="PANTHER" id="PTHR30469">
    <property type="entry name" value="MULTIDRUG RESISTANCE PROTEIN MDTA"/>
    <property type="match status" value="1"/>
</dbReference>
<dbReference type="EMBL" id="CP026538">
    <property type="protein sequence ID" value="QAZ68814.1"/>
    <property type="molecule type" value="Genomic_DNA"/>
</dbReference>
<dbReference type="Pfam" id="PF25876">
    <property type="entry name" value="HH_MFP_RND"/>
    <property type="match status" value="1"/>
</dbReference>
<evidence type="ECO:0000256" key="1">
    <source>
        <dbReference type="ARBA" id="ARBA00009477"/>
    </source>
</evidence>
<dbReference type="KEGG" id="dcb:C3Y92_16865"/>
<dbReference type="NCBIfam" id="TIGR01730">
    <property type="entry name" value="RND_mfp"/>
    <property type="match status" value="1"/>
</dbReference>
<dbReference type="Gene3D" id="2.40.50.100">
    <property type="match status" value="1"/>
</dbReference>
<dbReference type="GO" id="GO:0015562">
    <property type="term" value="F:efflux transmembrane transporter activity"/>
    <property type="evidence" value="ECO:0007669"/>
    <property type="project" value="TreeGrafter"/>
</dbReference>
<feature type="chain" id="PRO_5020914172" evidence="2">
    <location>
        <begin position="37"/>
        <end position="376"/>
    </location>
</feature>
<dbReference type="InterPro" id="IPR058624">
    <property type="entry name" value="MdtA-like_HH"/>
</dbReference>
<accession>A0A4P6HQ36</accession>
<name>A0A4P6HQ36_9BACT</name>
<evidence type="ECO:0000313" key="7">
    <source>
        <dbReference type="Proteomes" id="UP000293296"/>
    </source>
</evidence>
<dbReference type="Proteomes" id="UP000293296">
    <property type="component" value="Chromosome"/>
</dbReference>